<accession>A0A921NPG9</accession>
<gene>
    <name evidence="1" type="ORF">K8W20_26365</name>
</gene>
<dbReference type="Proteomes" id="UP000752172">
    <property type="component" value="Unassembled WGS sequence"/>
</dbReference>
<name>A0A921NPG9_9PSED</name>
<organism evidence="1 2">
    <name type="scientific">Pseudomonas lactis</name>
    <dbReference type="NCBI Taxonomy" id="1615674"/>
    <lineage>
        <taxon>Bacteria</taxon>
        <taxon>Pseudomonadati</taxon>
        <taxon>Pseudomonadota</taxon>
        <taxon>Gammaproteobacteria</taxon>
        <taxon>Pseudomonadales</taxon>
        <taxon>Pseudomonadaceae</taxon>
        <taxon>Pseudomonas</taxon>
    </lineage>
</organism>
<dbReference type="EMBL" id="DYTS01000446">
    <property type="protein sequence ID" value="HJH22212.1"/>
    <property type="molecule type" value="Genomic_DNA"/>
</dbReference>
<dbReference type="AlphaFoldDB" id="A0A921NPG9"/>
<proteinExistence type="predicted"/>
<reference evidence="1" key="1">
    <citation type="journal article" date="2021" name="PeerJ">
        <title>Extensive microbial diversity within the chicken gut microbiome revealed by metagenomics and culture.</title>
        <authorList>
            <person name="Gilroy R."/>
            <person name="Ravi A."/>
            <person name="Getino M."/>
            <person name="Pursley I."/>
            <person name="Horton D.L."/>
            <person name="Alikhan N.F."/>
            <person name="Baker D."/>
            <person name="Gharbi K."/>
            <person name="Hall N."/>
            <person name="Watson M."/>
            <person name="Adriaenssens E.M."/>
            <person name="Foster-Nyarko E."/>
            <person name="Jarju S."/>
            <person name="Secka A."/>
            <person name="Antonio M."/>
            <person name="Oren A."/>
            <person name="Chaudhuri R.R."/>
            <person name="La Ragione R."/>
            <person name="Hildebrand F."/>
            <person name="Pallen M.J."/>
        </authorList>
    </citation>
    <scope>NUCLEOTIDE SEQUENCE</scope>
    <source>
        <strain evidence="1">ChiSjej2B20-17149</strain>
    </source>
</reference>
<evidence type="ECO:0000313" key="1">
    <source>
        <dbReference type="EMBL" id="HJH22212.1"/>
    </source>
</evidence>
<protein>
    <submittedName>
        <fullName evidence="1">Uncharacterized protein</fullName>
    </submittedName>
</protein>
<evidence type="ECO:0000313" key="2">
    <source>
        <dbReference type="Proteomes" id="UP000752172"/>
    </source>
</evidence>
<sequence length="667" mass="75633">MVAHEHASRLLSLSIRRPNRTNRANGLYANGNHQCEVIIDIVKQLRAADGTWIVALLTDEERSSVAVVEWSEQHNEKLPRGWSCDTQKNRYDIGLWAKDSDNEYSKSTVTEFACHPQSESVIRYLRCDLDVAMGPVRFMARIVIDGKVYTTHFSQGGAAFDSSVTLVPEQPFYLDVRDLEVYEDNGAYFASSSNAVVMAAVYYWQPPAGVFFVENRGIAQPINLPGDGAAFDSSLSRTVEGWVGLSYKAGTLTNKNEIGQTLEIGELHQGLGVPDEHALVRFNERPTIMRAIRVVSNLFVFPECYERRSWRLLDNFGTEHTFTLEGDSQGNLYLRNASEVGSYYLEHFEIMLPNGQTLTDALYSNGRHQCQVEVEVIMMQRRPDGSTVQAKLTDAQRNSLTLTRFSLNDHEPLPSGWSCDKGKNIYDLGLRSAGAEAVRETATSKRQNAIGPPKEVINRYLRVNAGTPHERVRFMAVIDVDGIRYTTNYDHDDISFISYVTIGFVPPYRLWVSDLIQYDDQGAYQDFFCDVDVYYWTPRSGERFLVNRGLDSPLFLHQEGKSSTSSYCKGYLPNRTYKGGIVYGKDVANPKVVISDISKSHPDGDHKVVRFDRRSTIMRAVRYRDNQFWGMQLDHQSKWRLWDNYGCEQVYVIDYSDGGNLLGLKDG</sequence>
<reference evidence="1" key="2">
    <citation type="submission" date="2021-09" db="EMBL/GenBank/DDBJ databases">
        <authorList>
            <person name="Gilroy R."/>
        </authorList>
    </citation>
    <scope>NUCLEOTIDE SEQUENCE</scope>
    <source>
        <strain evidence="1">ChiSjej2B20-17149</strain>
    </source>
</reference>
<dbReference type="RefSeq" id="WP_278918499.1">
    <property type="nucleotide sequence ID" value="NZ_DYTS01000446.1"/>
</dbReference>
<comment type="caution">
    <text evidence="1">The sequence shown here is derived from an EMBL/GenBank/DDBJ whole genome shotgun (WGS) entry which is preliminary data.</text>
</comment>